<organism evidence="15 16">
    <name type="scientific">Chlamydomonas reinhardtii</name>
    <name type="common">Chlamydomonas smithii</name>
    <dbReference type="NCBI Taxonomy" id="3055"/>
    <lineage>
        <taxon>Eukaryota</taxon>
        <taxon>Viridiplantae</taxon>
        <taxon>Chlorophyta</taxon>
        <taxon>core chlorophytes</taxon>
        <taxon>Chlorophyceae</taxon>
        <taxon>CS clade</taxon>
        <taxon>Chlamydomonadales</taxon>
        <taxon>Chlamydomonadaceae</taxon>
        <taxon>Chlamydomonas</taxon>
    </lineage>
</organism>
<keyword evidence="7" id="KW-1133">Transmembrane helix</keyword>
<evidence type="ECO:0000256" key="4">
    <source>
        <dbReference type="ARBA" id="ARBA00022692"/>
    </source>
</evidence>
<dbReference type="EMBL" id="CM008967">
    <property type="protein sequence ID" value="PNW83217.1"/>
    <property type="molecule type" value="Genomic_DNA"/>
</dbReference>
<dbReference type="KEGG" id="cre:CHLRE_06g311650v5"/>
<evidence type="ECO:0000256" key="9">
    <source>
        <dbReference type="ARBA" id="ARBA00023136"/>
    </source>
</evidence>
<dbReference type="InterPro" id="IPR013518">
    <property type="entry name" value="K_chnl_inward-rec_Kir_cyto"/>
</dbReference>
<feature type="compositionally biased region" description="Low complexity" evidence="12">
    <location>
        <begin position="586"/>
        <end position="597"/>
    </location>
</feature>
<evidence type="ECO:0000256" key="6">
    <source>
        <dbReference type="ARBA" id="ARBA00022958"/>
    </source>
</evidence>
<dbReference type="AlphaFoldDB" id="A0A2K3DRT3"/>
<evidence type="ECO:0000256" key="12">
    <source>
        <dbReference type="SAM" id="MobiDB-lite"/>
    </source>
</evidence>
<dbReference type="InterPro" id="IPR016449">
    <property type="entry name" value="K_chnl_inward-rec_Kir"/>
</dbReference>
<proteinExistence type="inferred from homology"/>
<dbReference type="Pfam" id="PF01007">
    <property type="entry name" value="IRK"/>
    <property type="match status" value="1"/>
</dbReference>
<keyword evidence="4 11" id="KW-0812">Transmembrane</keyword>
<dbReference type="Gramene" id="PNW83217">
    <property type="protein sequence ID" value="PNW83217"/>
    <property type="gene ID" value="CHLRE_06g311650v5"/>
</dbReference>
<feature type="region of interest" description="Disordered" evidence="12">
    <location>
        <begin position="849"/>
        <end position="888"/>
    </location>
</feature>
<feature type="region of interest" description="Disordered" evidence="12">
    <location>
        <begin position="574"/>
        <end position="626"/>
    </location>
</feature>
<dbReference type="OrthoDB" id="273257at2759"/>
<dbReference type="SUPFAM" id="SSF81296">
    <property type="entry name" value="E set domains"/>
    <property type="match status" value="2"/>
</dbReference>
<comment type="subcellular location">
    <subcellularLocation>
        <location evidence="1 11">Membrane</location>
        <topology evidence="1 11">Multi-pass membrane protein</topology>
    </subcellularLocation>
</comment>
<evidence type="ECO:0000259" key="13">
    <source>
        <dbReference type="Pfam" id="PF01007"/>
    </source>
</evidence>
<feature type="compositionally biased region" description="Low complexity" evidence="12">
    <location>
        <begin position="946"/>
        <end position="956"/>
    </location>
</feature>
<name>A0A2K3DRT3_CHLRE</name>
<dbReference type="Pfam" id="PF17655">
    <property type="entry name" value="IRK_C"/>
    <property type="match status" value="2"/>
</dbReference>
<dbReference type="PANTHER" id="PTHR11767">
    <property type="entry name" value="INWARD RECTIFIER POTASSIUM CHANNEL"/>
    <property type="match status" value="1"/>
</dbReference>
<feature type="compositionally biased region" description="Gly residues" evidence="12">
    <location>
        <begin position="609"/>
        <end position="620"/>
    </location>
</feature>
<dbReference type="InterPro" id="IPR014756">
    <property type="entry name" value="Ig_E-set"/>
</dbReference>
<sequence>MPFSDLQEWLLGGSGQSSSSHRGRHVERSETQEIERNLIAMRMRGDKWTLDRGAGYYAAERTRKKLSYLVQTGKHAGRTRVRYVGVGWRSFLAHVLRRDFFTTAVNATLVQLVAVLVVWYFSMLLGWSTVYYIIWNWNSNCFIGFHGFRSAFMYATETQQTIGYGERATGECWVAALCVSVHSLQALLLDSVILGIVFSRISHPKQRGRTVLVSDCACMARRDGQLKFMFRLADIQRRSVIDPRVRVEMYTWGGGRRTAEGERIPVIAQELSVSMDRTLLLPVVVEHNVDEASPLFGHTLQSLEGVSAEIVVTFEASSELGDTFMARQSYLPSEIHWGHTFVNIIKPPQPPDTQAEVDLSRFHDVEPQPGLGDEMTMPHRLSRRVVAGGSSGAGAVVPGRLLCENTLVLSEDAVVTCRNGRPYLMFRLGDTFPGHVVDVTVTATLYRWHASHTAEGEFLPYEEQVLEMEPSQLLLRYPVTLTHELDPATSPVAHWATQKGLRQDADAEVVVVARGTLYSRQEVVTRSRVYSVLGDVKWGHAFLPVVLPGTSATSGGNVTSSKLGAAVDWSHFHSTSPINMPPAPAAPRASPKAQSPRLSSADGNSAQPGGTGGGAGGGSTSGAAPSAASAFASDTAFASAVSTAGAHAAAHAAASVFAPGGLGGGTGTGTTSSSGLRGGGMFAPASGVHGGSRLSGIRASHPAPAPPVLRLPSDLTASTGNLAGLAGAAAGGGAGGGGMHVGTPFPHHASLALTLTQLHSQREQREKAQQGEAAAGSHGPAPAAAAGGVSAHATAVQQLQRGVGVGMAAAALHRSPSSLLLQAGGAEPPAAATAFAAPGAVSFIRMTDDESLTGPGSEDHLSGGSPNSTLGSGPAPQQQPGIAVYGSGVMGRPVAAGAGGAGSVTGPREGDRKDVDKTWHQTRSLFAALEGIQDYLQQQEAERLAAEAAGLTTAPASEDGAAPSGGSGNNRPLPPGAFF</sequence>
<accession>A0A2K3DRT3</accession>
<dbReference type="GO" id="GO:0034765">
    <property type="term" value="P:regulation of monoatomic ion transmembrane transport"/>
    <property type="evidence" value="ECO:0000318"/>
    <property type="project" value="GO_Central"/>
</dbReference>
<feature type="region of interest" description="Disordered" evidence="12">
    <location>
        <begin position="896"/>
        <end position="915"/>
    </location>
</feature>
<dbReference type="Proteomes" id="UP000006906">
    <property type="component" value="Chromosome 6"/>
</dbReference>
<keyword evidence="6 11" id="KW-0630">Potassium</keyword>
<evidence type="ECO:0000256" key="10">
    <source>
        <dbReference type="ARBA" id="ARBA00023303"/>
    </source>
</evidence>
<gene>
    <name evidence="15" type="ORF">CHLRE_06g311650v5</name>
</gene>
<evidence type="ECO:0000256" key="1">
    <source>
        <dbReference type="ARBA" id="ARBA00004141"/>
    </source>
</evidence>
<feature type="compositionally biased region" description="Low complexity" evidence="12">
    <location>
        <begin position="773"/>
        <end position="789"/>
    </location>
</feature>
<evidence type="ECO:0000256" key="8">
    <source>
        <dbReference type="ARBA" id="ARBA00023065"/>
    </source>
</evidence>
<feature type="compositionally biased region" description="Basic and acidic residues" evidence="12">
    <location>
        <begin position="760"/>
        <end position="769"/>
    </location>
</feature>
<dbReference type="InterPro" id="IPR040445">
    <property type="entry name" value="Kir_TM"/>
</dbReference>
<dbReference type="PANTHER" id="PTHR11767:SF102">
    <property type="entry name" value="INWARDLY RECTIFYING POTASSIUM CHANNEL 1, ISOFORM F"/>
    <property type="match status" value="1"/>
</dbReference>
<reference evidence="15 16" key="1">
    <citation type="journal article" date="2007" name="Science">
        <title>The Chlamydomonas genome reveals the evolution of key animal and plant functions.</title>
        <authorList>
            <person name="Merchant S.S."/>
            <person name="Prochnik S.E."/>
            <person name="Vallon O."/>
            <person name="Harris E.H."/>
            <person name="Karpowicz S.J."/>
            <person name="Witman G.B."/>
            <person name="Terry A."/>
            <person name="Salamov A."/>
            <person name="Fritz-Laylin L.K."/>
            <person name="Marechal-Drouard L."/>
            <person name="Marshall W.F."/>
            <person name="Qu L.H."/>
            <person name="Nelson D.R."/>
            <person name="Sanderfoot A.A."/>
            <person name="Spalding M.H."/>
            <person name="Kapitonov V.V."/>
            <person name="Ren Q."/>
            <person name="Ferris P."/>
            <person name="Lindquist E."/>
            <person name="Shapiro H."/>
            <person name="Lucas S.M."/>
            <person name="Grimwood J."/>
            <person name="Schmutz J."/>
            <person name="Cardol P."/>
            <person name="Cerutti H."/>
            <person name="Chanfreau G."/>
            <person name="Chen C.L."/>
            <person name="Cognat V."/>
            <person name="Croft M.T."/>
            <person name="Dent R."/>
            <person name="Dutcher S."/>
            <person name="Fernandez E."/>
            <person name="Fukuzawa H."/>
            <person name="Gonzalez-Ballester D."/>
            <person name="Gonzalez-Halphen D."/>
            <person name="Hallmann A."/>
            <person name="Hanikenne M."/>
            <person name="Hippler M."/>
            <person name="Inwood W."/>
            <person name="Jabbari K."/>
            <person name="Kalanon M."/>
            <person name="Kuras R."/>
            <person name="Lefebvre P.A."/>
            <person name="Lemaire S.D."/>
            <person name="Lobanov A.V."/>
            <person name="Lohr M."/>
            <person name="Manuell A."/>
            <person name="Meier I."/>
            <person name="Mets L."/>
            <person name="Mittag M."/>
            <person name="Mittelmeier T."/>
            <person name="Moroney J.V."/>
            <person name="Moseley J."/>
            <person name="Napoli C."/>
            <person name="Nedelcu A.M."/>
            <person name="Niyogi K."/>
            <person name="Novoselov S.V."/>
            <person name="Paulsen I.T."/>
            <person name="Pazour G."/>
            <person name="Purton S."/>
            <person name="Ral J.P."/>
            <person name="Riano-Pachon D.M."/>
            <person name="Riekhof W."/>
            <person name="Rymarquis L."/>
            <person name="Schroda M."/>
            <person name="Stern D."/>
            <person name="Umen J."/>
            <person name="Willows R."/>
            <person name="Wilson N."/>
            <person name="Zimmer S.L."/>
            <person name="Allmer J."/>
            <person name="Balk J."/>
            <person name="Bisova K."/>
            <person name="Chen C.J."/>
            <person name="Elias M."/>
            <person name="Gendler K."/>
            <person name="Hauser C."/>
            <person name="Lamb M.R."/>
            <person name="Ledford H."/>
            <person name="Long J.C."/>
            <person name="Minagawa J."/>
            <person name="Page M.D."/>
            <person name="Pan J."/>
            <person name="Pootakham W."/>
            <person name="Roje S."/>
            <person name="Rose A."/>
            <person name="Stahlberg E."/>
            <person name="Terauchi A.M."/>
            <person name="Yang P."/>
            <person name="Ball S."/>
            <person name="Bowler C."/>
            <person name="Dieckmann C.L."/>
            <person name="Gladyshev V.N."/>
            <person name="Green P."/>
            <person name="Jorgensen R."/>
            <person name="Mayfield S."/>
            <person name="Mueller-Roeber B."/>
            <person name="Rajamani S."/>
            <person name="Sayre R.T."/>
            <person name="Brokstein P."/>
            <person name="Dubchak I."/>
            <person name="Goodstein D."/>
            <person name="Hornick L."/>
            <person name="Huang Y.W."/>
            <person name="Jhaveri J."/>
            <person name="Luo Y."/>
            <person name="Martinez D."/>
            <person name="Ngau W.C."/>
            <person name="Otillar B."/>
            <person name="Poliakov A."/>
            <person name="Porter A."/>
            <person name="Szajkowski L."/>
            <person name="Werner G."/>
            <person name="Zhou K."/>
            <person name="Grigoriev I.V."/>
            <person name="Rokhsar D.S."/>
            <person name="Grossman A.R."/>
        </authorList>
    </citation>
    <scope>NUCLEOTIDE SEQUENCE [LARGE SCALE GENOMIC DNA]</scope>
    <source>
        <strain evidence="16">CC-503</strain>
    </source>
</reference>
<feature type="region of interest" description="Disordered" evidence="12">
    <location>
        <begin position="668"/>
        <end position="712"/>
    </location>
</feature>
<evidence type="ECO:0000313" key="16">
    <source>
        <dbReference type="Proteomes" id="UP000006906"/>
    </source>
</evidence>
<dbReference type="SUPFAM" id="SSF81324">
    <property type="entry name" value="Voltage-gated potassium channels"/>
    <property type="match status" value="1"/>
</dbReference>
<evidence type="ECO:0000256" key="11">
    <source>
        <dbReference type="RuleBase" id="RU003822"/>
    </source>
</evidence>
<dbReference type="GO" id="GO:0005242">
    <property type="term" value="F:inward rectifier potassium channel activity"/>
    <property type="evidence" value="ECO:0000318"/>
    <property type="project" value="GO_Central"/>
</dbReference>
<dbReference type="GO" id="GO:0005886">
    <property type="term" value="C:plasma membrane"/>
    <property type="evidence" value="ECO:0000318"/>
    <property type="project" value="GO_Central"/>
</dbReference>
<dbReference type="OMA" id="WHASHTA"/>
<evidence type="ECO:0000259" key="14">
    <source>
        <dbReference type="Pfam" id="PF17655"/>
    </source>
</evidence>
<dbReference type="InParanoid" id="A0A2K3DRT3"/>
<dbReference type="STRING" id="3055.A0A2K3DRT3"/>
<protein>
    <submittedName>
        <fullName evidence="15">Uncharacterized protein</fullName>
    </submittedName>
</protein>
<feature type="domain" description="Inward rectifier potassium channel C-terminal" evidence="14">
    <location>
        <begin position="213"/>
        <end position="366"/>
    </location>
</feature>
<dbReference type="Gene3D" id="1.10.287.70">
    <property type="match status" value="1"/>
</dbReference>
<evidence type="ECO:0000256" key="3">
    <source>
        <dbReference type="ARBA" id="ARBA00022538"/>
    </source>
</evidence>
<feature type="domain" description="Potassium channel inwardly rectifying transmembrane" evidence="13">
    <location>
        <begin position="98"/>
        <end position="204"/>
    </location>
</feature>
<dbReference type="GO" id="GO:1990573">
    <property type="term" value="P:potassium ion import across plasma membrane"/>
    <property type="evidence" value="ECO:0000318"/>
    <property type="project" value="GO_Central"/>
</dbReference>
<feature type="compositionally biased region" description="Polar residues" evidence="12">
    <location>
        <begin position="864"/>
        <end position="880"/>
    </location>
</feature>
<keyword evidence="8 11" id="KW-0406">Ion transport</keyword>
<keyword evidence="3 11" id="KW-0633">Potassium transport</keyword>
<evidence type="ECO:0000256" key="7">
    <source>
        <dbReference type="ARBA" id="ARBA00022989"/>
    </source>
</evidence>
<feature type="region of interest" description="Disordered" evidence="12">
    <location>
        <begin position="759"/>
        <end position="789"/>
    </location>
</feature>
<dbReference type="Gene3D" id="2.60.40.1400">
    <property type="entry name" value="G protein-activated inward rectifier potassium channel 1"/>
    <property type="match status" value="2"/>
</dbReference>
<keyword evidence="2 11" id="KW-0813">Transport</keyword>
<dbReference type="ExpressionAtlas" id="A0A2K3DRT3">
    <property type="expression patterns" value="baseline"/>
</dbReference>
<feature type="region of interest" description="Disordered" evidence="12">
    <location>
        <begin position="1"/>
        <end position="30"/>
    </location>
</feature>
<evidence type="ECO:0000256" key="2">
    <source>
        <dbReference type="ARBA" id="ARBA00022448"/>
    </source>
</evidence>
<keyword evidence="5 11" id="KW-0851">Voltage-gated channel</keyword>
<comment type="similarity">
    <text evidence="11">Belongs to the inward rectifier-type potassium channel (TC 1.A.2.1) family.</text>
</comment>
<feature type="domain" description="Inward rectifier potassium channel C-terminal" evidence="14">
    <location>
        <begin position="408"/>
        <end position="584"/>
    </location>
</feature>
<dbReference type="PRINTS" id="PR01320">
    <property type="entry name" value="KIRCHANNEL"/>
</dbReference>
<feature type="region of interest" description="Disordered" evidence="12">
    <location>
        <begin position="946"/>
        <end position="979"/>
    </location>
</feature>
<dbReference type="PaxDb" id="3055-EDP04918"/>
<evidence type="ECO:0000256" key="5">
    <source>
        <dbReference type="ARBA" id="ARBA00022882"/>
    </source>
</evidence>
<dbReference type="InterPro" id="IPR041647">
    <property type="entry name" value="IRK_C"/>
</dbReference>
<evidence type="ECO:0000313" key="15">
    <source>
        <dbReference type="EMBL" id="PNW83217.1"/>
    </source>
</evidence>
<keyword evidence="9" id="KW-0472">Membrane</keyword>
<keyword evidence="16" id="KW-1185">Reference proteome</keyword>
<dbReference type="GeneID" id="5716780"/>
<dbReference type="GO" id="GO:0034702">
    <property type="term" value="C:monoatomic ion channel complex"/>
    <property type="evidence" value="ECO:0007669"/>
    <property type="project" value="UniProtKB-KW"/>
</dbReference>
<keyword evidence="10 11" id="KW-0407">Ion channel</keyword>
<dbReference type="RefSeq" id="XP_042924511.1">
    <property type="nucleotide sequence ID" value="XM_043063805.1"/>
</dbReference>